<dbReference type="RefSeq" id="WP_182219385.1">
    <property type="nucleotide sequence ID" value="NZ_JACEZS010000015.1"/>
</dbReference>
<reference evidence="1 2" key="1">
    <citation type="submission" date="2020-07" db="EMBL/GenBank/DDBJ databases">
        <title>Novel species isolated from subtropical streams in China.</title>
        <authorList>
            <person name="Lu H."/>
        </authorList>
    </citation>
    <scope>NUCLEOTIDE SEQUENCE [LARGE SCALE GENOMIC DNA]</scope>
    <source>
        <strain evidence="1 2">FT3S</strain>
    </source>
</reference>
<organism evidence="1 2">
    <name type="scientific">Rugamonas fusca</name>
    <dbReference type="NCBI Taxonomy" id="2758568"/>
    <lineage>
        <taxon>Bacteria</taxon>
        <taxon>Pseudomonadati</taxon>
        <taxon>Pseudomonadota</taxon>
        <taxon>Betaproteobacteria</taxon>
        <taxon>Burkholderiales</taxon>
        <taxon>Oxalobacteraceae</taxon>
        <taxon>Telluria group</taxon>
        <taxon>Rugamonas</taxon>
    </lineage>
</organism>
<proteinExistence type="predicted"/>
<gene>
    <name evidence="1" type="ORF">H3H36_17520</name>
</gene>
<evidence type="ECO:0000313" key="2">
    <source>
        <dbReference type="Proteomes" id="UP000566711"/>
    </source>
</evidence>
<keyword evidence="2" id="KW-1185">Reference proteome</keyword>
<accession>A0A7W2I848</accession>
<evidence type="ECO:0000313" key="1">
    <source>
        <dbReference type="EMBL" id="MBA5607159.1"/>
    </source>
</evidence>
<dbReference type="AlphaFoldDB" id="A0A7W2I848"/>
<dbReference type="Proteomes" id="UP000566711">
    <property type="component" value="Unassembled WGS sequence"/>
</dbReference>
<sequence length="95" mass="10535">MPKQRSAILLTTEEDAQITTAALADPDAQPLTDEQLAKMMPWSEYVKTYGAGIGADVAFDRDLVAAFENTGKGWRKRMNDALREWAVQHGMLPPD</sequence>
<comment type="caution">
    <text evidence="1">The sequence shown here is derived from an EMBL/GenBank/DDBJ whole genome shotgun (WGS) entry which is preliminary data.</text>
</comment>
<dbReference type="Pfam" id="PF14384">
    <property type="entry name" value="BrnA_antitoxin"/>
    <property type="match status" value="1"/>
</dbReference>
<dbReference type="EMBL" id="JACEZS010000015">
    <property type="protein sequence ID" value="MBA5607159.1"/>
    <property type="molecule type" value="Genomic_DNA"/>
</dbReference>
<protein>
    <submittedName>
        <fullName evidence="1">BrnA antitoxin family protein</fullName>
    </submittedName>
</protein>
<name>A0A7W2I848_9BURK</name>
<dbReference type="InterPro" id="IPR025528">
    <property type="entry name" value="BrnA_antitoxin"/>
</dbReference>